<evidence type="ECO:0000313" key="7">
    <source>
        <dbReference type="EMBL" id="WIW72000.1"/>
    </source>
</evidence>
<dbReference type="InterPro" id="IPR003682">
    <property type="entry name" value="rRNA_ssu_MeTfrase_G"/>
</dbReference>
<dbReference type="FunFam" id="3.40.50.150:FF:000041">
    <property type="entry name" value="Ribosomal RNA small subunit methyltransferase G"/>
    <property type="match status" value="1"/>
</dbReference>
<reference evidence="7" key="1">
    <citation type="submission" date="2023-03" db="EMBL/GenBank/DDBJ databases">
        <title>Selenobaculum gbiensis gen. nov. sp. nov., a new bacterium isolated from the gut microbiota of IBD patient.</title>
        <authorList>
            <person name="Yeo S."/>
            <person name="Park H."/>
            <person name="Huh C.S."/>
        </authorList>
    </citation>
    <scope>NUCLEOTIDE SEQUENCE</scope>
    <source>
        <strain evidence="7">ICN-92133</strain>
    </source>
</reference>
<organism evidence="7 8">
    <name type="scientific">Selenobaculum gibii</name>
    <dbReference type="NCBI Taxonomy" id="3054208"/>
    <lineage>
        <taxon>Bacteria</taxon>
        <taxon>Bacillati</taxon>
        <taxon>Bacillota</taxon>
        <taxon>Negativicutes</taxon>
        <taxon>Selenomonadales</taxon>
        <taxon>Selenomonadaceae</taxon>
        <taxon>Selenobaculum</taxon>
    </lineage>
</organism>
<dbReference type="HAMAP" id="MF_00074">
    <property type="entry name" value="16SrRNA_methyltr_G"/>
    <property type="match status" value="1"/>
</dbReference>
<feature type="binding site" evidence="6">
    <location>
        <position position="148"/>
    </location>
    <ligand>
        <name>S-adenosyl-L-methionine</name>
        <dbReference type="ChEBI" id="CHEBI:59789"/>
    </ligand>
</feature>
<evidence type="ECO:0000256" key="1">
    <source>
        <dbReference type="ARBA" id="ARBA00022490"/>
    </source>
</evidence>
<dbReference type="EMBL" id="CP120678">
    <property type="protein sequence ID" value="WIW72000.1"/>
    <property type="molecule type" value="Genomic_DNA"/>
</dbReference>
<keyword evidence="4 6" id="KW-0808">Transferase</keyword>
<feature type="binding site" evidence="6">
    <location>
        <begin position="129"/>
        <end position="130"/>
    </location>
    <ligand>
        <name>S-adenosyl-L-methionine</name>
        <dbReference type="ChEBI" id="CHEBI:59789"/>
    </ligand>
</feature>
<dbReference type="Pfam" id="PF02527">
    <property type="entry name" value="GidB"/>
    <property type="match status" value="1"/>
</dbReference>
<dbReference type="PIRSF" id="PIRSF003078">
    <property type="entry name" value="GidB"/>
    <property type="match status" value="1"/>
</dbReference>
<dbReference type="Proteomes" id="UP001243623">
    <property type="component" value="Chromosome"/>
</dbReference>
<keyword evidence="2 6" id="KW-0698">rRNA processing</keyword>
<dbReference type="GO" id="GO:0070043">
    <property type="term" value="F:rRNA (guanine-N7-)-methyltransferase activity"/>
    <property type="evidence" value="ECO:0007669"/>
    <property type="project" value="UniProtKB-UniRule"/>
</dbReference>
<comment type="similarity">
    <text evidence="6">Belongs to the methyltransferase superfamily. RNA methyltransferase RsmG family.</text>
</comment>
<comment type="subcellular location">
    <subcellularLocation>
        <location evidence="6">Cytoplasm</location>
    </subcellularLocation>
</comment>
<dbReference type="AlphaFoldDB" id="A0A9Y2ALD8"/>
<dbReference type="EC" id="2.1.1.-" evidence="6"/>
<gene>
    <name evidence="6 7" type="primary">rsmG</name>
    <name evidence="7" type="ORF">P3F81_12835</name>
</gene>
<protein>
    <recommendedName>
        <fullName evidence="6">Ribosomal RNA small subunit methyltransferase G</fullName>
        <ecNumber evidence="6">2.1.1.-</ecNumber>
    </recommendedName>
    <alternativeName>
        <fullName evidence="6">16S rRNA 7-methylguanosine methyltransferase</fullName>
        <shortName evidence="6">16S rRNA m7G methyltransferase</shortName>
    </alternativeName>
</protein>
<sequence length="238" mass="27107">MMFSDYLMKAAKEYKLPISAEQIEEYNIYYHLLVEWNEKMNLTAITEPNAVAIKHMIDSISCWDKDIFKTGVKLIDVGTGAGFPGLPLKIWQKDLNVTLLDSLNKRVKFLATVVENLHLENIEVIHSRAEEGARQKRYRECYDIAVSRAVARLSVLSEYCLPFVKVGGYFVALKGAQYLEEIEEAKCAIQTLGGEIEKVIPIKLPELEDRRAVVYIKKIKTTPKVYPRKAGTPEKNPL</sequence>
<dbReference type="RefSeq" id="WP_147669394.1">
    <property type="nucleotide sequence ID" value="NZ_CP120678.1"/>
</dbReference>
<evidence type="ECO:0000256" key="4">
    <source>
        <dbReference type="ARBA" id="ARBA00022679"/>
    </source>
</evidence>
<dbReference type="CDD" id="cd02440">
    <property type="entry name" value="AdoMet_MTases"/>
    <property type="match status" value="1"/>
</dbReference>
<keyword evidence="5 6" id="KW-0949">S-adenosyl-L-methionine</keyword>
<keyword evidence="1 6" id="KW-0963">Cytoplasm</keyword>
<comment type="caution">
    <text evidence="6">Lacks conserved residue(s) required for the propagation of feature annotation.</text>
</comment>
<keyword evidence="8" id="KW-1185">Reference proteome</keyword>
<dbReference type="InterPro" id="IPR029063">
    <property type="entry name" value="SAM-dependent_MTases_sf"/>
</dbReference>
<evidence type="ECO:0000256" key="5">
    <source>
        <dbReference type="ARBA" id="ARBA00022691"/>
    </source>
</evidence>
<dbReference type="SUPFAM" id="SSF53335">
    <property type="entry name" value="S-adenosyl-L-methionine-dependent methyltransferases"/>
    <property type="match status" value="1"/>
</dbReference>
<evidence type="ECO:0000256" key="3">
    <source>
        <dbReference type="ARBA" id="ARBA00022603"/>
    </source>
</evidence>
<proteinExistence type="inferred from homology"/>
<dbReference type="GO" id="GO:0005829">
    <property type="term" value="C:cytosol"/>
    <property type="evidence" value="ECO:0007669"/>
    <property type="project" value="TreeGrafter"/>
</dbReference>
<dbReference type="KEGG" id="sgbi:P3F81_12835"/>
<evidence type="ECO:0000256" key="2">
    <source>
        <dbReference type="ARBA" id="ARBA00022552"/>
    </source>
</evidence>
<dbReference type="NCBIfam" id="TIGR00138">
    <property type="entry name" value="rsmG_gidB"/>
    <property type="match status" value="1"/>
</dbReference>
<evidence type="ECO:0000313" key="8">
    <source>
        <dbReference type="Proteomes" id="UP001243623"/>
    </source>
</evidence>
<accession>A0A9Y2ALD8</accession>
<comment type="function">
    <text evidence="6">Specifically methylates the N7 position of a guanine in 16S rRNA.</text>
</comment>
<dbReference type="PANTHER" id="PTHR31760">
    <property type="entry name" value="S-ADENOSYL-L-METHIONINE-DEPENDENT METHYLTRANSFERASES SUPERFAMILY PROTEIN"/>
    <property type="match status" value="1"/>
</dbReference>
<evidence type="ECO:0000256" key="6">
    <source>
        <dbReference type="HAMAP-Rule" id="MF_00074"/>
    </source>
</evidence>
<feature type="binding site" evidence="6">
    <location>
        <position position="83"/>
    </location>
    <ligand>
        <name>S-adenosyl-L-methionine</name>
        <dbReference type="ChEBI" id="CHEBI:59789"/>
    </ligand>
</feature>
<keyword evidence="3 6" id="KW-0489">Methyltransferase</keyword>
<name>A0A9Y2ALD8_9FIRM</name>
<dbReference type="Gene3D" id="3.40.50.150">
    <property type="entry name" value="Vaccinia Virus protein VP39"/>
    <property type="match status" value="1"/>
</dbReference>
<dbReference type="PANTHER" id="PTHR31760:SF0">
    <property type="entry name" value="S-ADENOSYL-L-METHIONINE-DEPENDENT METHYLTRANSFERASES SUPERFAMILY PROTEIN"/>
    <property type="match status" value="1"/>
</dbReference>
<feature type="binding site" evidence="6">
    <location>
        <position position="78"/>
    </location>
    <ligand>
        <name>S-adenosyl-L-methionine</name>
        <dbReference type="ChEBI" id="CHEBI:59789"/>
    </ligand>
</feature>